<reference evidence="1" key="1">
    <citation type="submission" date="2017-11" db="EMBL/GenBank/DDBJ databases">
        <authorList>
            <person name="Kajale S.C."/>
            <person name="Sharma A."/>
        </authorList>
    </citation>
    <scope>NUCLEOTIDE SEQUENCE</scope>
    <source>
        <strain evidence="1">LS1_42</strain>
    </source>
</reference>
<dbReference type="Proteomes" id="UP000766904">
    <property type="component" value="Unassembled WGS sequence"/>
</dbReference>
<name>A0A8J8Q0Y8_9EURY</name>
<accession>A0A8J8Q0Y8</accession>
<dbReference type="AlphaFoldDB" id="A0A8J8Q0Y8"/>
<keyword evidence="2" id="KW-1185">Reference proteome</keyword>
<sequence length="245" mass="28291">MTRPADGSLITIGSYAETHQQIWSQLETIHDRFSATDRNGKIAYLKLSYINAVISIRTPVDTHEEALQRFMTGSDLETAMESVNYHPRKRESIRQMINGTDVWHDISSVLETSDLYTVHEIALNRLKFVGTVKVPFLFAKLGYTQKMCIDGNEANLLGTDRSPQMNDIDRYEQLCQKIRDEFPVLSDELEPFHLHWVIFDRQRYPDTTGSQNGSRQSEPVTHHDAWFDAALRDESEIRQRMETIA</sequence>
<dbReference type="EMBL" id="PHNJ01000010">
    <property type="protein sequence ID" value="TYL37426.1"/>
    <property type="molecule type" value="Genomic_DNA"/>
</dbReference>
<dbReference type="RefSeq" id="WP_148859285.1">
    <property type="nucleotide sequence ID" value="NZ_PHNJ01000010.1"/>
</dbReference>
<gene>
    <name evidence="1" type="ORF">CV102_17615</name>
</gene>
<protein>
    <submittedName>
        <fullName evidence="1">Uncharacterized protein</fullName>
    </submittedName>
</protein>
<comment type="caution">
    <text evidence="1">The sequence shown here is derived from an EMBL/GenBank/DDBJ whole genome shotgun (WGS) entry which is preliminary data.</text>
</comment>
<proteinExistence type="predicted"/>
<evidence type="ECO:0000313" key="2">
    <source>
        <dbReference type="Proteomes" id="UP000766904"/>
    </source>
</evidence>
<evidence type="ECO:0000313" key="1">
    <source>
        <dbReference type="EMBL" id="TYL37426.1"/>
    </source>
</evidence>
<organism evidence="1 2">
    <name type="scientific">Natronococcus pandeyae</name>
    <dbReference type="NCBI Taxonomy" id="2055836"/>
    <lineage>
        <taxon>Archaea</taxon>
        <taxon>Methanobacteriati</taxon>
        <taxon>Methanobacteriota</taxon>
        <taxon>Stenosarchaea group</taxon>
        <taxon>Halobacteria</taxon>
        <taxon>Halobacteriales</taxon>
        <taxon>Natrialbaceae</taxon>
        <taxon>Natronococcus</taxon>
    </lineage>
</organism>